<dbReference type="InterPro" id="IPR057326">
    <property type="entry name" value="KR_dom"/>
</dbReference>
<protein>
    <submittedName>
        <fullName evidence="5">NAD(P)-dependent dehydrogenase (Short-subunit alcohol dehydrogenase family)</fullName>
    </submittedName>
</protein>
<organism evidence="5 6">
    <name type="scientific">Amycolatopsis lexingtonensis</name>
    <dbReference type="NCBI Taxonomy" id="218822"/>
    <lineage>
        <taxon>Bacteria</taxon>
        <taxon>Bacillati</taxon>
        <taxon>Actinomycetota</taxon>
        <taxon>Actinomycetes</taxon>
        <taxon>Pseudonocardiales</taxon>
        <taxon>Pseudonocardiaceae</taxon>
        <taxon>Amycolatopsis</taxon>
    </lineage>
</organism>
<dbReference type="SMART" id="SM00822">
    <property type="entry name" value="PKS_KR"/>
    <property type="match status" value="1"/>
</dbReference>
<evidence type="ECO:0000256" key="2">
    <source>
        <dbReference type="ARBA" id="ARBA00023002"/>
    </source>
</evidence>
<evidence type="ECO:0000256" key="1">
    <source>
        <dbReference type="ARBA" id="ARBA00006484"/>
    </source>
</evidence>
<dbReference type="SUPFAM" id="SSF54427">
    <property type="entry name" value="NTF2-like"/>
    <property type="match status" value="1"/>
</dbReference>
<dbReference type="PANTHER" id="PTHR42760:SF133">
    <property type="entry name" value="3-OXOACYL-[ACYL-CARRIER-PROTEIN] REDUCTASE"/>
    <property type="match status" value="1"/>
</dbReference>
<sequence length="420" mass="45297">MSAPVAIVTGGAGGLGQAIASALLADGFRVALLDRRGAREAAGRLGESATGVTADVTDEAAVRAALDEVEATWGRIDALVNNAGIEPRHSLEELDPATWRATLEVNLTGPALLIKHCVPRWRRQGGGRVVSIGSRVWLGGGATGSYSASKAGLVGLTREACRELGPLGVTVNVVAPSFVRTPLNAGKGDAGFVEAHARRDRRRRRVPRAVHPLTSKEKVMEDRLAVRELVENWALWRDSGDWERFATVWHPVDGWMTATWFQGPAEEFIAASKAGFDRGVSILHFLGGHTAEIRGDRAIAQTKMTIGQRATVDGVEVDVVCTGRFYDFCARHEGEWKIVRRQPIYEKDRLDPVDPAARLVLDPGLLGRFPAGYRHLGYLQTEAGFTVKDGLPGLTGPAVERLYDEGARWLAGSVTAGDPH</sequence>
<dbReference type="PRINTS" id="PR00081">
    <property type="entry name" value="GDHRDH"/>
</dbReference>
<dbReference type="PANTHER" id="PTHR42760">
    <property type="entry name" value="SHORT-CHAIN DEHYDROGENASES/REDUCTASES FAMILY MEMBER"/>
    <property type="match status" value="1"/>
</dbReference>
<name>A0ABR9HT56_9PSEU</name>
<dbReference type="Gene3D" id="3.40.50.720">
    <property type="entry name" value="NAD(P)-binding Rossmann-like Domain"/>
    <property type="match status" value="1"/>
</dbReference>
<dbReference type="Pfam" id="PF13577">
    <property type="entry name" value="SnoaL_4"/>
    <property type="match status" value="1"/>
</dbReference>
<comment type="similarity">
    <text evidence="1 3">Belongs to the short-chain dehydrogenases/reductases (SDR) family.</text>
</comment>
<dbReference type="RefSeq" id="WP_086865045.1">
    <property type="nucleotide sequence ID" value="NZ_JADBEG010000001.1"/>
</dbReference>
<evidence type="ECO:0000313" key="6">
    <source>
        <dbReference type="Proteomes" id="UP000631670"/>
    </source>
</evidence>
<accession>A0ABR9HT56</accession>
<dbReference type="CDD" id="cd05233">
    <property type="entry name" value="SDR_c"/>
    <property type="match status" value="1"/>
</dbReference>
<evidence type="ECO:0000313" key="5">
    <source>
        <dbReference type="EMBL" id="MBE1493942.1"/>
    </source>
</evidence>
<dbReference type="InterPro" id="IPR002347">
    <property type="entry name" value="SDR_fam"/>
</dbReference>
<dbReference type="InterPro" id="IPR037401">
    <property type="entry name" value="SnoaL-like"/>
</dbReference>
<dbReference type="EMBL" id="JADBEG010000001">
    <property type="protein sequence ID" value="MBE1493942.1"/>
    <property type="molecule type" value="Genomic_DNA"/>
</dbReference>
<dbReference type="Pfam" id="PF00106">
    <property type="entry name" value="adh_short"/>
    <property type="match status" value="1"/>
</dbReference>
<evidence type="ECO:0000256" key="3">
    <source>
        <dbReference type="RuleBase" id="RU000363"/>
    </source>
</evidence>
<dbReference type="InterPro" id="IPR036291">
    <property type="entry name" value="NAD(P)-bd_dom_sf"/>
</dbReference>
<proteinExistence type="inferred from homology"/>
<dbReference type="Proteomes" id="UP000631670">
    <property type="component" value="Unassembled WGS sequence"/>
</dbReference>
<dbReference type="InterPro" id="IPR032710">
    <property type="entry name" value="NTF2-like_dom_sf"/>
</dbReference>
<dbReference type="PRINTS" id="PR00080">
    <property type="entry name" value="SDRFAMILY"/>
</dbReference>
<comment type="caution">
    <text evidence="5">The sequence shown here is derived from an EMBL/GenBank/DDBJ whole genome shotgun (WGS) entry which is preliminary data.</text>
</comment>
<evidence type="ECO:0000259" key="4">
    <source>
        <dbReference type="SMART" id="SM00822"/>
    </source>
</evidence>
<dbReference type="SUPFAM" id="SSF51735">
    <property type="entry name" value="NAD(P)-binding Rossmann-fold domains"/>
    <property type="match status" value="1"/>
</dbReference>
<keyword evidence="6" id="KW-1185">Reference proteome</keyword>
<gene>
    <name evidence="5" type="ORF">H4696_001042</name>
</gene>
<feature type="domain" description="Ketoreductase" evidence="4">
    <location>
        <begin position="4"/>
        <end position="182"/>
    </location>
</feature>
<keyword evidence="2" id="KW-0560">Oxidoreductase</keyword>
<reference evidence="5 6" key="1">
    <citation type="submission" date="2020-10" db="EMBL/GenBank/DDBJ databases">
        <title>Sequencing the genomes of 1000 actinobacteria strains.</title>
        <authorList>
            <person name="Klenk H.-P."/>
        </authorList>
    </citation>
    <scope>NUCLEOTIDE SEQUENCE [LARGE SCALE GENOMIC DNA]</scope>
    <source>
        <strain evidence="5 6">DSM 44653</strain>
    </source>
</reference>
<dbReference type="Gene3D" id="3.10.450.50">
    <property type="match status" value="1"/>
</dbReference>